<dbReference type="EMBL" id="QGQD01000102">
    <property type="protein sequence ID" value="TLC98195.1"/>
    <property type="molecule type" value="Genomic_DNA"/>
</dbReference>
<keyword evidence="1" id="KW-1133">Transmembrane helix</keyword>
<feature type="transmembrane region" description="Helical" evidence="1">
    <location>
        <begin position="89"/>
        <end position="109"/>
    </location>
</feature>
<feature type="transmembrane region" description="Helical" evidence="1">
    <location>
        <begin position="6"/>
        <end position="24"/>
    </location>
</feature>
<keyword evidence="1" id="KW-0472">Membrane</keyword>
<gene>
    <name evidence="3" type="ORF">DSM106044_04972</name>
</gene>
<feature type="transmembrane region" description="Helical" evidence="1">
    <location>
        <begin position="40"/>
        <end position="59"/>
    </location>
</feature>
<protein>
    <submittedName>
        <fullName evidence="3">Putative integral membrane protein</fullName>
    </submittedName>
</protein>
<dbReference type="Pfam" id="PF04892">
    <property type="entry name" value="VanZ"/>
    <property type="match status" value="1"/>
</dbReference>
<evidence type="ECO:0000313" key="4">
    <source>
        <dbReference type="Proteomes" id="UP000306509"/>
    </source>
</evidence>
<keyword evidence="1" id="KW-0812">Transmembrane</keyword>
<keyword evidence="4" id="KW-1185">Reference proteome</keyword>
<feature type="transmembrane region" description="Helical" evidence="1">
    <location>
        <begin position="116"/>
        <end position="134"/>
    </location>
</feature>
<dbReference type="AlphaFoldDB" id="A0A4U8Q8U3"/>
<feature type="domain" description="VanZ-like" evidence="2">
    <location>
        <begin position="47"/>
        <end position="163"/>
    </location>
</feature>
<name>A0A4U8Q8U3_9FIRM</name>
<dbReference type="PANTHER" id="PTHR36834">
    <property type="entry name" value="MEMBRANE PROTEIN-RELATED"/>
    <property type="match status" value="1"/>
</dbReference>
<evidence type="ECO:0000313" key="3">
    <source>
        <dbReference type="EMBL" id="TLC98195.1"/>
    </source>
</evidence>
<dbReference type="STRING" id="180332.GCA_000797495_02057"/>
<sequence>MNEIILKLYEFLTVLTPLLILYIIRSKQYKKKGIAGTKSYFVLLLLFTCYIYAVFYLTGAGTLFDLKMYGIEVRANEVNLLPFSKNIDLSGYLLNILLFVPLGFLMPVIWPKTGKFPYMLLYGFCFSLLIEISQLCNHRRTDVDDLIMNALGTILGYLLYLFFIKITKWDHKRSDYSRYEPIIYMGIMFLGRFLLFNEFGLVKILYNI</sequence>
<dbReference type="InterPro" id="IPR006976">
    <property type="entry name" value="VanZ-like"/>
</dbReference>
<proteinExistence type="predicted"/>
<accession>A0A4U8Q8U3</accession>
<evidence type="ECO:0000256" key="1">
    <source>
        <dbReference type="SAM" id="Phobius"/>
    </source>
</evidence>
<dbReference type="PANTHER" id="PTHR36834:SF2">
    <property type="entry name" value="MEMBRANE PROTEIN"/>
    <property type="match status" value="1"/>
</dbReference>
<organism evidence="3 4">
    <name type="scientific">Robinsoniella peoriensis</name>
    <dbReference type="NCBI Taxonomy" id="180332"/>
    <lineage>
        <taxon>Bacteria</taxon>
        <taxon>Bacillati</taxon>
        <taxon>Bacillota</taxon>
        <taxon>Clostridia</taxon>
        <taxon>Lachnospirales</taxon>
        <taxon>Lachnospiraceae</taxon>
        <taxon>Robinsoniella</taxon>
    </lineage>
</organism>
<dbReference type="RefSeq" id="WP_138003929.1">
    <property type="nucleotide sequence ID" value="NZ_QGQD01000102.1"/>
</dbReference>
<feature type="transmembrane region" description="Helical" evidence="1">
    <location>
        <begin position="183"/>
        <end position="206"/>
    </location>
</feature>
<reference evidence="3 4" key="1">
    <citation type="journal article" date="2019" name="Anaerobe">
        <title>Detection of Robinsoniella peoriensis in multiple bone samples of a trauma patient.</title>
        <authorList>
            <person name="Schrottner P."/>
            <person name="Hartwich K."/>
            <person name="Bunk B."/>
            <person name="Schober I."/>
            <person name="Helbig S."/>
            <person name="Rudolph W.W."/>
            <person name="Gunzer F."/>
        </authorList>
    </citation>
    <scope>NUCLEOTIDE SEQUENCE [LARGE SCALE GENOMIC DNA]</scope>
    <source>
        <strain evidence="3 4">DSM 106044</strain>
    </source>
</reference>
<feature type="transmembrane region" description="Helical" evidence="1">
    <location>
        <begin position="146"/>
        <end position="163"/>
    </location>
</feature>
<dbReference type="InterPro" id="IPR053150">
    <property type="entry name" value="Teicoplanin_resist-assoc"/>
</dbReference>
<comment type="caution">
    <text evidence="3">The sequence shown here is derived from an EMBL/GenBank/DDBJ whole genome shotgun (WGS) entry which is preliminary data.</text>
</comment>
<dbReference type="Proteomes" id="UP000306509">
    <property type="component" value="Unassembled WGS sequence"/>
</dbReference>
<evidence type="ECO:0000259" key="2">
    <source>
        <dbReference type="Pfam" id="PF04892"/>
    </source>
</evidence>